<feature type="compositionally biased region" description="Basic and acidic residues" evidence="14">
    <location>
        <begin position="703"/>
        <end position="712"/>
    </location>
</feature>
<evidence type="ECO:0000256" key="14">
    <source>
        <dbReference type="SAM" id="MobiDB-lite"/>
    </source>
</evidence>
<reference evidence="18 19" key="1">
    <citation type="submission" date="2019-07" db="EMBL/GenBank/DDBJ databases">
        <title>Whole genome shotgun sequence of Acetobacter oeni NBRC 105207.</title>
        <authorList>
            <person name="Hosoyama A."/>
            <person name="Uohara A."/>
            <person name="Ohji S."/>
            <person name="Ichikawa N."/>
        </authorList>
    </citation>
    <scope>NUCLEOTIDE SEQUENCE [LARGE SCALE GENOMIC DNA]</scope>
    <source>
        <strain evidence="18 19">NBRC 105207</strain>
    </source>
</reference>
<keyword evidence="9 13" id="KW-0411">Iron-sulfur</keyword>
<dbReference type="PANTHER" id="PTHR43105">
    <property type="entry name" value="RESPIRATORY NITRATE REDUCTASE"/>
    <property type="match status" value="1"/>
</dbReference>
<feature type="region of interest" description="Disordered" evidence="14">
    <location>
        <begin position="848"/>
        <end position="869"/>
    </location>
</feature>
<evidence type="ECO:0000256" key="12">
    <source>
        <dbReference type="ARBA" id="ARBA00047712"/>
    </source>
</evidence>
<dbReference type="RefSeq" id="WP_146885735.1">
    <property type="nucleotide sequence ID" value="NZ_BJYG01000004.1"/>
</dbReference>
<dbReference type="EC" id="7.1.1.-" evidence="13"/>
<dbReference type="PROSITE" id="PS51085">
    <property type="entry name" value="2FE2S_FER_2"/>
    <property type="match status" value="1"/>
</dbReference>
<keyword evidence="7 13" id="KW-1278">Translocase</keyword>
<evidence type="ECO:0000259" key="15">
    <source>
        <dbReference type="PROSITE" id="PS51085"/>
    </source>
</evidence>
<accession>A0A511XH88</accession>
<keyword evidence="5 13" id="KW-0874">Quinone</keyword>
<comment type="catalytic activity">
    <reaction evidence="12 13">
        <text>a quinone + NADH + 5 H(+)(in) = a quinol + NAD(+) + 4 H(+)(out)</text>
        <dbReference type="Rhea" id="RHEA:57888"/>
        <dbReference type="ChEBI" id="CHEBI:15378"/>
        <dbReference type="ChEBI" id="CHEBI:24646"/>
        <dbReference type="ChEBI" id="CHEBI:57540"/>
        <dbReference type="ChEBI" id="CHEBI:57945"/>
        <dbReference type="ChEBI" id="CHEBI:132124"/>
    </reaction>
</comment>
<dbReference type="Pfam" id="PF04879">
    <property type="entry name" value="Molybdop_Fe4S4"/>
    <property type="match status" value="1"/>
</dbReference>
<dbReference type="AlphaFoldDB" id="A0A511XH88"/>
<evidence type="ECO:0000256" key="1">
    <source>
        <dbReference type="ARBA" id="ARBA00001966"/>
    </source>
</evidence>
<dbReference type="Gene3D" id="3.30.200.210">
    <property type="match status" value="1"/>
</dbReference>
<sequence>MATIHLDGKPCAARSGTNLLQACLEAGADLPYFCWHPELGSVGACRQCAVRQFSGPEDKTGRIVMACMTPVTDGALLSINDAEAREFRENVIEWMMVNHPHDCPVCEEGGECHLQDMTAMTGHNKRRYRFTKRTHTSQNLGPFVKHEMNRCIACYRCVRFYHDYAGGEDLAVFASHDNVYFGRATDGTLENAFSGNLAEICPTGVFTDKPFSAAYSRKWDLSGAPSVCVHCATGCNIIVNARQDTVRRVLNRYNGEVNRYALCDLGRFGYGFVNAPTRIRAPLRVISEQQTPIPAQDALTRFARMAADGPVIGIGSSRASLETNFSLRALVGPDRFSTGQTRQEQTCTDCALSLLRAHPGAIPTLHDMESADAVLVLGEDVSATAPRLGLALRQSVRQPSFHAADAAKVPRWMDAAVRTLGAECPSALFIATPAPTELDSIARETVRTAPDNIARLGFAIAHRINPAAPPVPDMPDTDAAQADRIAATLVAAGKPLIVSGMQYGSPALMQAAASIASALATQNPAAGLSLVLPDCNSMGLTILGGLTLEDVLEKAATGEIATLVIAENDLSRRLDPSSLTKLKNDVPNIVLIDHTLTPLSRDAALVLPATPFTECTGTLVSQEGRIQRFFPAITPAAPVQAAWRWVRMLAEQISTNDETLPDRNPATDLRTWTRVDDVTAALSRACPALAEAINAAPNADYRADNQKIRSEPARASGRTVIRSHISVRDQPPPQNPDTPFSNSMEGAYSPDLPAALIPFFQVPSWNSGQSLTRFQQEIGGAMRGGDPGIRLFATPSDSPPEPPRTPDIPAAFTPRDDEMLLLPEGRLFGPEELSALSPSVAARSAADAPTLSLPAGTPYPPRMTLHLSDGPHDLATRPVTNLPDGIALCPPHMVMRAFAFPRTARLSPVTSAAAVTPGYAAPGHATPVTPSPLTPAPVTPIPVTPASGPTASVTPRRDRP</sequence>
<keyword evidence="10 13" id="KW-0520">NAD</keyword>
<dbReference type="FunFam" id="3.10.20.740:FF:000002">
    <property type="entry name" value="NADH-quinone oxidoreductase"/>
    <property type="match status" value="1"/>
</dbReference>
<dbReference type="PANTHER" id="PTHR43105:SF10">
    <property type="entry name" value="NADH-QUINONE OXIDOREDUCTASE SUBUNIT G"/>
    <property type="match status" value="1"/>
</dbReference>
<dbReference type="PROSITE" id="PS51839">
    <property type="entry name" value="4FE4S_HC3"/>
    <property type="match status" value="1"/>
</dbReference>
<dbReference type="GO" id="GO:0051539">
    <property type="term" value="F:4 iron, 4 sulfur cluster binding"/>
    <property type="evidence" value="ECO:0007669"/>
    <property type="project" value="UniProtKB-KW"/>
</dbReference>
<evidence type="ECO:0000256" key="4">
    <source>
        <dbReference type="ARBA" id="ARBA00022714"/>
    </source>
</evidence>
<dbReference type="PROSITE" id="PS00643">
    <property type="entry name" value="COMPLEX1_75K_3"/>
    <property type="match status" value="1"/>
</dbReference>
<evidence type="ECO:0000313" key="18">
    <source>
        <dbReference type="EMBL" id="GEN62302.1"/>
    </source>
</evidence>
<protein>
    <recommendedName>
        <fullName evidence="13">NADH-quinone oxidoreductase</fullName>
        <ecNumber evidence="13">7.1.1.-</ecNumber>
    </recommendedName>
</protein>
<evidence type="ECO:0000256" key="8">
    <source>
        <dbReference type="ARBA" id="ARBA00023004"/>
    </source>
</evidence>
<evidence type="ECO:0000256" key="9">
    <source>
        <dbReference type="ARBA" id="ARBA00023014"/>
    </source>
</evidence>
<evidence type="ECO:0000256" key="7">
    <source>
        <dbReference type="ARBA" id="ARBA00022967"/>
    </source>
</evidence>
<feature type="domain" description="4Fe-4S His(Cys)3-ligated-type" evidence="17">
    <location>
        <begin position="83"/>
        <end position="122"/>
    </location>
</feature>
<gene>
    <name evidence="18" type="primary">nuoG</name>
    <name evidence="18" type="ORF">AOE01nite_05260</name>
</gene>
<evidence type="ECO:0000256" key="2">
    <source>
        <dbReference type="ARBA" id="ARBA00005404"/>
    </source>
</evidence>
<dbReference type="InterPro" id="IPR006656">
    <property type="entry name" value="Mopterin_OxRdtase"/>
</dbReference>
<dbReference type="PROSITE" id="PS51669">
    <property type="entry name" value="4FE4S_MOW_BIS_MGD"/>
    <property type="match status" value="1"/>
</dbReference>
<dbReference type="Proteomes" id="UP000321746">
    <property type="component" value="Unassembled WGS sequence"/>
</dbReference>
<dbReference type="SUPFAM" id="SSF54292">
    <property type="entry name" value="2Fe-2S ferredoxin-like"/>
    <property type="match status" value="1"/>
</dbReference>
<dbReference type="Pfam" id="PF10588">
    <property type="entry name" value="NADH-G_4Fe-4S_3"/>
    <property type="match status" value="1"/>
</dbReference>
<organism evidence="18 19">
    <name type="scientific">Acetobacter oeni</name>
    <dbReference type="NCBI Taxonomy" id="304077"/>
    <lineage>
        <taxon>Bacteria</taxon>
        <taxon>Pseudomonadati</taxon>
        <taxon>Pseudomonadota</taxon>
        <taxon>Alphaproteobacteria</taxon>
        <taxon>Acetobacterales</taxon>
        <taxon>Acetobacteraceae</taxon>
        <taxon>Acetobacter</taxon>
    </lineage>
</organism>
<dbReference type="GO" id="GO:0003954">
    <property type="term" value="F:NADH dehydrogenase activity"/>
    <property type="evidence" value="ECO:0007669"/>
    <property type="project" value="TreeGrafter"/>
</dbReference>
<comment type="similarity">
    <text evidence="2 13">Belongs to the complex I 75 kDa subunit family.</text>
</comment>
<dbReference type="Pfam" id="PF22117">
    <property type="entry name" value="Fer4_Nqo3"/>
    <property type="match status" value="1"/>
</dbReference>
<dbReference type="Gene3D" id="3.40.50.740">
    <property type="match status" value="1"/>
</dbReference>
<dbReference type="InterPro" id="IPR054351">
    <property type="entry name" value="NADH_UbQ_OxRdtase_ferredoxin"/>
</dbReference>
<evidence type="ECO:0000256" key="5">
    <source>
        <dbReference type="ARBA" id="ARBA00022719"/>
    </source>
</evidence>
<evidence type="ECO:0000313" key="19">
    <source>
        <dbReference type="Proteomes" id="UP000321746"/>
    </source>
</evidence>
<feature type="domain" description="4Fe-4S Mo/W bis-MGD-type" evidence="16">
    <location>
        <begin position="221"/>
        <end position="277"/>
    </location>
</feature>
<dbReference type="NCBIfam" id="TIGR01973">
    <property type="entry name" value="NuoG"/>
    <property type="match status" value="1"/>
</dbReference>
<name>A0A511XH88_9PROT</name>
<comment type="subunit">
    <text evidence="11">Composed of 13 different subunits. Subunits NuoCD, E, F, and G constitute the peripheral sector of the complex.</text>
</comment>
<feature type="compositionally biased region" description="Pro residues" evidence="14">
    <location>
        <begin position="929"/>
        <end position="943"/>
    </location>
</feature>
<evidence type="ECO:0000256" key="6">
    <source>
        <dbReference type="ARBA" id="ARBA00022723"/>
    </source>
</evidence>
<evidence type="ECO:0000259" key="17">
    <source>
        <dbReference type="PROSITE" id="PS51839"/>
    </source>
</evidence>
<feature type="region of interest" description="Disordered" evidence="14">
    <location>
        <begin position="784"/>
        <end position="812"/>
    </location>
</feature>
<evidence type="ECO:0000256" key="3">
    <source>
        <dbReference type="ARBA" id="ARBA00022485"/>
    </source>
</evidence>
<dbReference type="Gene3D" id="3.10.20.740">
    <property type="match status" value="1"/>
</dbReference>
<dbReference type="OrthoDB" id="9816402at2"/>
<feature type="compositionally biased region" description="Pro residues" evidence="14">
    <location>
        <begin position="797"/>
        <end position="806"/>
    </location>
</feature>
<dbReference type="InterPro" id="IPR036010">
    <property type="entry name" value="2Fe-2S_ferredoxin-like_sf"/>
</dbReference>
<keyword evidence="4 13" id="KW-0001">2Fe-2S</keyword>
<dbReference type="SUPFAM" id="SSF54862">
    <property type="entry name" value="4Fe-4S ferredoxins"/>
    <property type="match status" value="1"/>
</dbReference>
<keyword evidence="3 13" id="KW-0004">4Fe-4S</keyword>
<dbReference type="GO" id="GO:0042773">
    <property type="term" value="P:ATP synthesis coupled electron transport"/>
    <property type="evidence" value="ECO:0007669"/>
    <property type="project" value="InterPro"/>
</dbReference>
<dbReference type="InterPro" id="IPR019574">
    <property type="entry name" value="NADH_UbQ_OxRdtase_Gsu_4Fe4S-bd"/>
</dbReference>
<proteinExistence type="inferred from homology"/>
<comment type="function">
    <text evidence="13">NDH-1 shuttles electrons from NADH, via FMN and iron-sulfur (Fe-S) centers, to quinones in the respiratory chain. Couples the redox reaction to proton translocation (for every two electrons transferred, four hydrogen ions are translocated across the cytoplasmic membrane), and thus conserves the redox energy in a proton gradient.</text>
</comment>
<dbReference type="GO" id="GO:0048038">
    <property type="term" value="F:quinone binding"/>
    <property type="evidence" value="ECO:0007669"/>
    <property type="project" value="UniProtKB-UniRule"/>
</dbReference>
<dbReference type="PROSITE" id="PS00641">
    <property type="entry name" value="COMPLEX1_75K_1"/>
    <property type="match status" value="1"/>
</dbReference>
<dbReference type="InterPro" id="IPR000283">
    <property type="entry name" value="NADH_UbQ_OxRdtase_75kDa_su_CS"/>
</dbReference>
<dbReference type="Pfam" id="PF13510">
    <property type="entry name" value="Fer2_4"/>
    <property type="match status" value="1"/>
</dbReference>
<evidence type="ECO:0000256" key="13">
    <source>
        <dbReference type="RuleBase" id="RU003525"/>
    </source>
</evidence>
<dbReference type="InterPro" id="IPR027467">
    <property type="entry name" value="MopterinOxRdtase_cofactor_BS"/>
</dbReference>
<feature type="domain" description="2Fe-2S ferredoxin-type" evidence="15">
    <location>
        <begin position="1"/>
        <end position="83"/>
    </location>
</feature>
<dbReference type="SMART" id="SM00929">
    <property type="entry name" value="NADH-G_4Fe-4S_3"/>
    <property type="match status" value="1"/>
</dbReference>
<dbReference type="CDD" id="cd00207">
    <property type="entry name" value="fer2"/>
    <property type="match status" value="1"/>
</dbReference>
<keyword evidence="6 13" id="KW-0479">Metal-binding</keyword>
<dbReference type="PROSITE" id="PS00642">
    <property type="entry name" value="COMPLEX1_75K_2"/>
    <property type="match status" value="1"/>
</dbReference>
<comment type="caution">
    <text evidence="18">The sequence shown here is derived from an EMBL/GenBank/DDBJ whole genome shotgun (WGS) entry which is preliminary data.</text>
</comment>
<dbReference type="GO" id="GO:0016020">
    <property type="term" value="C:membrane"/>
    <property type="evidence" value="ECO:0007669"/>
    <property type="project" value="InterPro"/>
</dbReference>
<dbReference type="InterPro" id="IPR010228">
    <property type="entry name" value="NADH_UbQ_OxRdtase_Gsu"/>
</dbReference>
<comment type="cofactor">
    <cofactor evidence="13">
        <name>[2Fe-2S] cluster</name>
        <dbReference type="ChEBI" id="CHEBI:190135"/>
    </cofactor>
    <text evidence="13">Binds 1 [2Fe-2S] cluster per subunit.</text>
</comment>
<keyword evidence="8 13" id="KW-0408">Iron</keyword>
<evidence type="ECO:0000256" key="10">
    <source>
        <dbReference type="ARBA" id="ARBA00023027"/>
    </source>
</evidence>
<dbReference type="EMBL" id="BJYG01000004">
    <property type="protein sequence ID" value="GEN62302.1"/>
    <property type="molecule type" value="Genomic_DNA"/>
</dbReference>
<dbReference type="Pfam" id="PF00384">
    <property type="entry name" value="Molybdopterin"/>
    <property type="match status" value="1"/>
</dbReference>
<dbReference type="GO" id="GO:0051537">
    <property type="term" value="F:2 iron, 2 sulfur cluster binding"/>
    <property type="evidence" value="ECO:0007669"/>
    <property type="project" value="UniProtKB-UniRule"/>
</dbReference>
<evidence type="ECO:0000256" key="11">
    <source>
        <dbReference type="ARBA" id="ARBA00026021"/>
    </source>
</evidence>
<dbReference type="GO" id="GO:0008137">
    <property type="term" value="F:NADH dehydrogenase (ubiquinone) activity"/>
    <property type="evidence" value="ECO:0007669"/>
    <property type="project" value="UniProtKB-UniRule"/>
</dbReference>
<evidence type="ECO:0000259" key="16">
    <source>
        <dbReference type="PROSITE" id="PS51669"/>
    </source>
</evidence>
<dbReference type="InterPro" id="IPR001041">
    <property type="entry name" value="2Fe-2S_ferredoxin-type"/>
</dbReference>
<dbReference type="GO" id="GO:0046872">
    <property type="term" value="F:metal ion binding"/>
    <property type="evidence" value="ECO:0007669"/>
    <property type="project" value="UniProtKB-UniRule"/>
</dbReference>
<feature type="region of interest" description="Disordered" evidence="14">
    <location>
        <begin position="926"/>
        <end position="960"/>
    </location>
</feature>
<dbReference type="InterPro" id="IPR050123">
    <property type="entry name" value="Prok_molybdopt-oxidoreductase"/>
</dbReference>
<dbReference type="InterPro" id="IPR006963">
    <property type="entry name" value="Mopterin_OxRdtase_4Fe-4S_dom"/>
</dbReference>
<dbReference type="PROSITE" id="PS00551">
    <property type="entry name" value="MOLYBDOPTERIN_PROK_1"/>
    <property type="match status" value="1"/>
</dbReference>
<dbReference type="SUPFAM" id="SSF53706">
    <property type="entry name" value="Formate dehydrogenase/DMSO reductase, domains 1-3"/>
    <property type="match status" value="1"/>
</dbReference>
<keyword evidence="19" id="KW-1185">Reference proteome</keyword>
<dbReference type="SMART" id="SM00926">
    <property type="entry name" value="Molybdop_Fe4S4"/>
    <property type="match status" value="1"/>
</dbReference>
<comment type="cofactor">
    <cofactor evidence="1 13">
        <name>[4Fe-4S] cluster</name>
        <dbReference type="ChEBI" id="CHEBI:49883"/>
    </cofactor>
</comment>
<feature type="region of interest" description="Disordered" evidence="14">
    <location>
        <begin position="703"/>
        <end position="746"/>
    </location>
</feature>